<protein>
    <submittedName>
        <fullName evidence="5">Repeat domain-containing protein</fullName>
    </submittedName>
</protein>
<dbReference type="InterPro" id="IPR011519">
    <property type="entry name" value="UnbV_ASPIC"/>
</dbReference>
<dbReference type="STRING" id="692418.SAMN04488029_0273"/>
<dbReference type="InterPro" id="IPR028994">
    <property type="entry name" value="Integrin_alpha_N"/>
</dbReference>
<feature type="domain" description="ASPIC/UnbV" evidence="4">
    <location>
        <begin position="540"/>
        <end position="605"/>
    </location>
</feature>
<keyword evidence="1" id="KW-0732">Signal</keyword>
<gene>
    <name evidence="5" type="ORF">SAMN04488029_0273</name>
</gene>
<reference evidence="5 6" key="1">
    <citation type="submission" date="2017-04" db="EMBL/GenBank/DDBJ databases">
        <authorList>
            <person name="Afonso C.L."/>
            <person name="Miller P.J."/>
            <person name="Scott M.A."/>
            <person name="Spackman E."/>
            <person name="Goraichik I."/>
            <person name="Dimitrov K.M."/>
            <person name="Suarez D.L."/>
            <person name="Swayne D.E."/>
        </authorList>
    </citation>
    <scope>NUCLEOTIDE SEQUENCE [LARGE SCALE GENOMIC DNA]</scope>
    <source>
        <strain evidence="5 6">DSM 26133</strain>
    </source>
</reference>
<dbReference type="OrthoDB" id="1488345at2"/>
<dbReference type="PANTHER" id="PTHR16026:SF0">
    <property type="entry name" value="CARTILAGE ACIDIC PROTEIN 1"/>
    <property type="match status" value="1"/>
</dbReference>
<evidence type="ECO:0000313" key="5">
    <source>
        <dbReference type="EMBL" id="SMD31935.1"/>
    </source>
</evidence>
<dbReference type="PROSITE" id="PS51257">
    <property type="entry name" value="PROKAR_LIPOPROTEIN"/>
    <property type="match status" value="1"/>
</dbReference>
<organism evidence="5 6">
    <name type="scientific">Reichenbachiella faecimaris</name>
    <dbReference type="NCBI Taxonomy" id="692418"/>
    <lineage>
        <taxon>Bacteria</taxon>
        <taxon>Pseudomonadati</taxon>
        <taxon>Bacteroidota</taxon>
        <taxon>Cytophagia</taxon>
        <taxon>Cytophagales</taxon>
        <taxon>Reichenbachiellaceae</taxon>
        <taxon>Reichenbachiella</taxon>
    </lineage>
</organism>
<name>A0A1W2G5J2_REIFA</name>
<evidence type="ECO:0000259" key="4">
    <source>
        <dbReference type="Pfam" id="PF07593"/>
    </source>
</evidence>
<dbReference type="InterPro" id="IPR027039">
    <property type="entry name" value="Crtac1"/>
</dbReference>
<keyword evidence="6" id="KW-1185">Reference proteome</keyword>
<keyword evidence="2" id="KW-0677">Repeat</keyword>
<keyword evidence="3" id="KW-0325">Glycoprotein</keyword>
<sequence>MKKLLTVLLRIIEQSSCVAVVIIMLGACDKADNTEKKKFTLIPSEKSGITFENTIVDETERNILIYDNYYQGSGVGLGDFNNDGLTDIFFGGNLVSDKLYINQGEFSFQDQTEIAGIINDGGWTSGVTLVDINMDGHLDIYLSRELYDESPKLRENKLYINNGDLTFSERAQEYGLAENQRTRHASFFDYDKDGDPDVFLLNQPPNPGNYSAYYGIDLLAPQYSPRLLENRNGKFIDVTVRAKLLKSGFCNSVITTDLNGDGWIDIYVTNDFEAPDFLYINNGDGTFSDQAVKQLNHMSYFSMGVDAADINHDGKLDIMVTDMSAEDNFRLKANMSGMNPKAFWNVVKNGGHYQYMYNMLQMNQGDSSYSDIGQLSGLSSTDWSWSSFFADFDNDGYQDVFVANGLLRDMRNTDAKKKFPKYVENTINDYIKANPNAGDVSIWDILDLEEALSIIPSQKLANYTFKNNGDLTFAKVSDLWGLNQKTFSNGAAYADLDNDGDLDLVINNINDKASIYRNNFNKENNYLRVQIKPTINQTMLGTKVKIKYGEETQYQELTNVRGMFSTSESIIHFGLGKTESIDLLEVEWLNGEKSTLYEVKVNQTLIIDSDLAQGNPAPASPPTSKFFTSVIDSMGIDFVHEENEFDDFESQILLPHKLSNFGPALAIGDLNNDQLDDFFVGGASGQSGAIYFQTMERSFSRQNFKDEDSKFEDVDAAFIDFDNDGDLDLYIVSGGNEFELGSKYYHDRLYINDGLGSFSLSNNLLPEISMSGSKIRPFDFDQDNDLDLLLTGRLDPHNYPAPTSSRLLQNNNGVFTDVTGVIAPDLLDMGMATDAMWSDFNGDGSTDLIVVGEWMPITLLKNENNVLRKVEIPSLQNSHGWWFSIEGSDIDKDGDQDYLVGNLGLNYKYKASEKEPFSVHYYDFDDNNSNDIILSYYNFGKEYPLRGRSCSASQVPSLKKEFPTYTEFAGATLSQVYTPEKLASALTYQVESFSSIYLENLGGAKFKAHPLPMEAQIAPINDFLIKDINEDGHADVVIAGNLYASEIETPRADAGRGLLMLGNGKGNFEPVKFERSGISFNSDVKALDCIQIGSTFGVLAASNNGNLKLILAQD</sequence>
<evidence type="ECO:0000256" key="3">
    <source>
        <dbReference type="ARBA" id="ARBA00023180"/>
    </source>
</evidence>
<dbReference type="SMART" id="SM00191">
    <property type="entry name" value="Int_alpha"/>
    <property type="match status" value="3"/>
</dbReference>
<dbReference type="Gene3D" id="2.130.10.130">
    <property type="entry name" value="Integrin alpha, N-terminal"/>
    <property type="match status" value="3"/>
</dbReference>
<dbReference type="InterPro" id="IPR013517">
    <property type="entry name" value="FG-GAP"/>
</dbReference>
<dbReference type="Proteomes" id="UP000192472">
    <property type="component" value="Unassembled WGS sequence"/>
</dbReference>
<dbReference type="AlphaFoldDB" id="A0A1W2G5J2"/>
<accession>A0A1W2G5J2</accession>
<dbReference type="EMBL" id="FWYF01000001">
    <property type="protein sequence ID" value="SMD31935.1"/>
    <property type="molecule type" value="Genomic_DNA"/>
</dbReference>
<evidence type="ECO:0000256" key="1">
    <source>
        <dbReference type="ARBA" id="ARBA00022729"/>
    </source>
</evidence>
<proteinExistence type="predicted"/>
<dbReference type="InterPro" id="IPR013519">
    <property type="entry name" value="Int_alpha_beta-p"/>
</dbReference>
<dbReference type="Pfam" id="PF07593">
    <property type="entry name" value="UnbV_ASPIC"/>
    <property type="match status" value="1"/>
</dbReference>
<dbReference type="SUPFAM" id="SSF69318">
    <property type="entry name" value="Integrin alpha N-terminal domain"/>
    <property type="match status" value="3"/>
</dbReference>
<evidence type="ECO:0000256" key="2">
    <source>
        <dbReference type="ARBA" id="ARBA00022737"/>
    </source>
</evidence>
<dbReference type="Pfam" id="PF13517">
    <property type="entry name" value="FG-GAP_3"/>
    <property type="match status" value="5"/>
</dbReference>
<dbReference type="RefSeq" id="WP_084370626.1">
    <property type="nucleotide sequence ID" value="NZ_FWYF01000001.1"/>
</dbReference>
<evidence type="ECO:0000313" key="6">
    <source>
        <dbReference type="Proteomes" id="UP000192472"/>
    </source>
</evidence>
<dbReference type="PANTHER" id="PTHR16026">
    <property type="entry name" value="CARTILAGE ACIDIC PROTEIN 1"/>
    <property type="match status" value="1"/>
</dbReference>